<dbReference type="GO" id="GO:0043953">
    <property type="term" value="P:protein transport by the Tat complex"/>
    <property type="evidence" value="ECO:0007669"/>
    <property type="project" value="UniProtKB-UniRule"/>
</dbReference>
<evidence type="ECO:0000256" key="1">
    <source>
        <dbReference type="ARBA" id="ARBA00004141"/>
    </source>
</evidence>
<keyword evidence="5" id="KW-0813">Transport</keyword>
<sequence>MTTPLPSPAPAGPDAPGRLSDSAAATSPTANRPPAPEADEASSGSLTEHLAELRTRLLICLSTFLAAFLIAWWQSERLIRWALAPLQTAMPEARLAALTVTEAFLTTIKLAGVAGLAACSPVIVWQIWRFVAPGLLPQERFWTKVVLLPAMGFFLVGVLFCYHLVLPVALRILLQSGEFLALTLSYAAFVEFELMFLLVMGMLFELPLLILFLDTTGLFPAERLRAHRRHLVVGAFVVGGVLSPPDVVSQFLVALPLLALAEAGLWLATLARTARS</sequence>
<comment type="caution">
    <text evidence="5">Lacks conserved residue(s) required for the propagation of feature annotation.</text>
</comment>
<dbReference type="HAMAP" id="MF_00902">
    <property type="entry name" value="TatC"/>
    <property type="match status" value="1"/>
</dbReference>
<dbReference type="PANTHER" id="PTHR30371:SF0">
    <property type="entry name" value="SEC-INDEPENDENT PROTEIN TRANSLOCASE PROTEIN TATC, CHLOROPLASTIC-RELATED"/>
    <property type="match status" value="1"/>
</dbReference>
<evidence type="ECO:0000256" key="3">
    <source>
        <dbReference type="ARBA" id="ARBA00022989"/>
    </source>
</evidence>
<keyword evidence="3 5" id="KW-1133">Transmembrane helix</keyword>
<comment type="caution">
    <text evidence="7">The sequence shown here is derived from an EMBL/GenBank/DDBJ whole genome shotgun (WGS) entry which is preliminary data.</text>
</comment>
<reference evidence="7 8" key="1">
    <citation type="submission" date="2018-05" db="EMBL/GenBank/DDBJ databases">
        <title>A metagenomic window into the 2 km-deep terrestrial subsurface aquifer revealed taxonomically and functionally diverse microbial community comprising novel uncultured bacterial lineages.</title>
        <authorList>
            <person name="Kadnikov V.V."/>
            <person name="Mardanov A.V."/>
            <person name="Beletsky A.V."/>
            <person name="Banks D."/>
            <person name="Pimenov N.V."/>
            <person name="Frank Y.A."/>
            <person name="Karnachuk O.V."/>
            <person name="Ravin N.V."/>
        </authorList>
    </citation>
    <scope>NUCLEOTIDE SEQUENCE [LARGE SCALE GENOMIC DNA]</scope>
    <source>
        <strain evidence="7">BY5</strain>
    </source>
</reference>
<keyword evidence="5" id="KW-0653">Protein transport</keyword>
<comment type="function">
    <text evidence="5">Part of the twin-arginine translocation (Tat) system that transports large folded proteins containing a characteristic twin-arginine motif in their signal peptide across membranes.</text>
</comment>
<feature type="region of interest" description="Disordered" evidence="6">
    <location>
        <begin position="1"/>
        <end position="43"/>
    </location>
</feature>
<organism evidence="7 8">
    <name type="scientific">Candidatus Ozemobacter sibiricus</name>
    <dbReference type="NCBI Taxonomy" id="2268124"/>
    <lineage>
        <taxon>Bacteria</taxon>
        <taxon>Candidatus Ozemobacteria</taxon>
        <taxon>Candidatus Ozemobacterales</taxon>
        <taxon>Candidatus Ozemobacteraceae</taxon>
        <taxon>Candidatus Ozemobacter</taxon>
    </lineage>
</organism>
<accession>A0A367ZK75</accession>
<dbReference type="NCBIfam" id="TIGR00945">
    <property type="entry name" value="tatC"/>
    <property type="match status" value="1"/>
</dbReference>
<comment type="similarity">
    <text evidence="5">Belongs to the TatC family.</text>
</comment>
<evidence type="ECO:0000313" key="7">
    <source>
        <dbReference type="EMBL" id="RCK78468.1"/>
    </source>
</evidence>
<evidence type="ECO:0000256" key="6">
    <source>
        <dbReference type="SAM" id="MobiDB-lite"/>
    </source>
</evidence>
<dbReference type="AlphaFoldDB" id="A0A367ZK75"/>
<gene>
    <name evidence="5" type="primary">tatC</name>
    <name evidence="7" type="ORF">OZSIB_1388</name>
</gene>
<dbReference type="GO" id="GO:0033281">
    <property type="term" value="C:TAT protein transport complex"/>
    <property type="evidence" value="ECO:0007669"/>
    <property type="project" value="UniProtKB-UniRule"/>
</dbReference>
<evidence type="ECO:0000313" key="8">
    <source>
        <dbReference type="Proteomes" id="UP000252355"/>
    </source>
</evidence>
<feature type="transmembrane region" description="Helical" evidence="5">
    <location>
        <begin position="251"/>
        <end position="271"/>
    </location>
</feature>
<dbReference type="GO" id="GO:0065002">
    <property type="term" value="P:intracellular protein transmembrane transport"/>
    <property type="evidence" value="ECO:0007669"/>
    <property type="project" value="TreeGrafter"/>
</dbReference>
<evidence type="ECO:0000256" key="5">
    <source>
        <dbReference type="HAMAP-Rule" id="MF_00902"/>
    </source>
</evidence>
<feature type="transmembrane region" description="Helical" evidence="5">
    <location>
        <begin position="145"/>
        <end position="174"/>
    </location>
</feature>
<evidence type="ECO:0000256" key="2">
    <source>
        <dbReference type="ARBA" id="ARBA00022692"/>
    </source>
</evidence>
<dbReference type="EMBL" id="QOQW01000022">
    <property type="protein sequence ID" value="RCK78468.1"/>
    <property type="molecule type" value="Genomic_DNA"/>
</dbReference>
<dbReference type="PANTHER" id="PTHR30371">
    <property type="entry name" value="SEC-INDEPENDENT PROTEIN TRANSLOCASE PROTEIN TATC"/>
    <property type="match status" value="1"/>
</dbReference>
<feature type="transmembrane region" description="Helical" evidence="5">
    <location>
        <begin position="57"/>
        <end position="75"/>
    </location>
</feature>
<keyword evidence="2 5" id="KW-0812">Transmembrane</keyword>
<dbReference type="GO" id="GO:0009977">
    <property type="term" value="F:proton motive force dependent protein transmembrane transporter activity"/>
    <property type="evidence" value="ECO:0007669"/>
    <property type="project" value="TreeGrafter"/>
</dbReference>
<feature type="transmembrane region" description="Helical" evidence="5">
    <location>
        <begin position="95"/>
        <end position="124"/>
    </location>
</feature>
<dbReference type="InterPro" id="IPR002033">
    <property type="entry name" value="TatC"/>
</dbReference>
<keyword evidence="4 5" id="KW-0472">Membrane</keyword>
<evidence type="ECO:0000256" key="4">
    <source>
        <dbReference type="ARBA" id="ARBA00023136"/>
    </source>
</evidence>
<comment type="subcellular location">
    <subcellularLocation>
        <location evidence="5">Cell membrane</location>
        <topology evidence="5">Multi-pass membrane protein</topology>
    </subcellularLocation>
    <subcellularLocation>
        <location evidence="1">Membrane</location>
        <topology evidence="1">Multi-pass membrane protein</topology>
    </subcellularLocation>
</comment>
<protein>
    <recommendedName>
        <fullName evidence="5">Sec-independent protein translocase protein TatC</fullName>
    </recommendedName>
</protein>
<keyword evidence="5" id="KW-1003">Cell membrane</keyword>
<name>A0A367ZK75_9BACT</name>
<comment type="subunit">
    <text evidence="5">Forms a complex with TatA.</text>
</comment>
<proteinExistence type="inferred from homology"/>
<dbReference type="Pfam" id="PF00902">
    <property type="entry name" value="TatC"/>
    <property type="match status" value="1"/>
</dbReference>
<dbReference type="Proteomes" id="UP000252355">
    <property type="component" value="Unassembled WGS sequence"/>
</dbReference>
<keyword evidence="5" id="KW-0811">Translocation</keyword>
<feature type="compositionally biased region" description="Pro residues" evidence="6">
    <location>
        <begin position="1"/>
        <end position="13"/>
    </location>
</feature>
<dbReference type="PRINTS" id="PR01840">
    <property type="entry name" value="TATCFAMILY"/>
</dbReference>